<accession>A0A927FH82</accession>
<dbReference type="RefSeq" id="WP_191819129.1">
    <property type="nucleotide sequence ID" value="NZ_JACYFT010000002.1"/>
</dbReference>
<proteinExistence type="predicted"/>
<evidence type="ECO:0000256" key="1">
    <source>
        <dbReference type="SAM" id="SignalP"/>
    </source>
</evidence>
<name>A0A927FH82_9BURK</name>
<protein>
    <submittedName>
        <fullName evidence="2">Uncharacterized protein</fullName>
    </submittedName>
</protein>
<keyword evidence="3" id="KW-1185">Reference proteome</keyword>
<organism evidence="2 3">
    <name type="scientific">Limnohabitans radicicola</name>
    <dbReference type="NCBI Taxonomy" id="2771427"/>
    <lineage>
        <taxon>Bacteria</taxon>
        <taxon>Pseudomonadati</taxon>
        <taxon>Pseudomonadota</taxon>
        <taxon>Betaproteobacteria</taxon>
        <taxon>Burkholderiales</taxon>
        <taxon>Comamonadaceae</taxon>
        <taxon>Limnohabitans</taxon>
    </lineage>
</organism>
<dbReference type="EMBL" id="JACYFT010000002">
    <property type="protein sequence ID" value="MBD8050636.1"/>
    <property type="molecule type" value="Genomic_DNA"/>
</dbReference>
<evidence type="ECO:0000313" key="3">
    <source>
        <dbReference type="Proteomes" id="UP000647424"/>
    </source>
</evidence>
<sequence length="164" mass="18106">MNTNLTLRRLQACALALLCLTVTTAHALSLTVPKLLIDAAVGKKFPKEKYSIRLDNPVLQLSRERQKIELCGQWSSPLVQKNGDFCIDFQPQWNKETGEVEIAKVKLLKLTVGENKALPTPLASALNGSLLQLLDGTAIYKVPETVGKHLESIEVQDSGIRLNF</sequence>
<feature type="chain" id="PRO_5037092798" evidence="1">
    <location>
        <begin position="28"/>
        <end position="164"/>
    </location>
</feature>
<dbReference type="Gene3D" id="3.15.10.40">
    <property type="entry name" value="Uncharacterised protein PF07273, DUF1439"/>
    <property type="match status" value="1"/>
</dbReference>
<reference evidence="2" key="1">
    <citation type="submission" date="2020-09" db="EMBL/GenBank/DDBJ databases">
        <title>Genome seq and assembly of Limnohabitants sp.</title>
        <authorList>
            <person name="Chhetri G."/>
        </authorList>
    </citation>
    <scope>NUCLEOTIDE SEQUENCE</scope>
    <source>
        <strain evidence="2">JUR4</strain>
    </source>
</reference>
<keyword evidence="1" id="KW-0732">Signal</keyword>
<dbReference type="AlphaFoldDB" id="A0A927FH82"/>
<gene>
    <name evidence="2" type="ORF">IC609_08765</name>
</gene>
<feature type="signal peptide" evidence="1">
    <location>
        <begin position="1"/>
        <end position="27"/>
    </location>
</feature>
<evidence type="ECO:0000313" key="2">
    <source>
        <dbReference type="EMBL" id="MBD8050636.1"/>
    </source>
</evidence>
<dbReference type="Proteomes" id="UP000647424">
    <property type="component" value="Unassembled WGS sequence"/>
</dbReference>
<comment type="caution">
    <text evidence="2">The sequence shown here is derived from an EMBL/GenBank/DDBJ whole genome shotgun (WGS) entry which is preliminary data.</text>
</comment>